<evidence type="ECO:0000256" key="4">
    <source>
        <dbReference type="ARBA" id="ARBA00022272"/>
    </source>
</evidence>
<dbReference type="Proteomes" id="UP000198785">
    <property type="component" value="Unassembled WGS sequence"/>
</dbReference>
<evidence type="ECO:0000256" key="1">
    <source>
        <dbReference type="ARBA" id="ARBA00001164"/>
    </source>
</evidence>
<comment type="pathway">
    <text evidence="2 9">Amino-acid biosynthesis; L-tryptophan biosynthesis; L-tryptophan from chorismate: step 3/5.</text>
</comment>
<dbReference type="UniPathway" id="UPA00035">
    <property type="reaction ID" value="UER00042"/>
</dbReference>
<dbReference type="EMBL" id="FOZZ01000014">
    <property type="protein sequence ID" value="SFT13402.1"/>
    <property type="molecule type" value="Genomic_DNA"/>
</dbReference>
<protein>
    <recommendedName>
        <fullName evidence="4 9">N-(5'-phosphoribosyl)anthranilate isomerase</fullName>
        <shortName evidence="9">PRAI</shortName>
        <ecNumber evidence="3 9">5.3.1.24</ecNumber>
    </recommendedName>
</protein>
<dbReference type="PANTHER" id="PTHR42894:SF1">
    <property type="entry name" value="N-(5'-PHOSPHORIBOSYL)ANTHRANILATE ISOMERASE"/>
    <property type="match status" value="1"/>
</dbReference>
<name>A0A1I6VI64_9SPHI</name>
<dbReference type="HAMAP" id="MF_00135">
    <property type="entry name" value="PRAI"/>
    <property type="match status" value="1"/>
</dbReference>
<dbReference type="RefSeq" id="WP_244525927.1">
    <property type="nucleotide sequence ID" value="NZ_FOZZ01000014.1"/>
</dbReference>
<comment type="similarity">
    <text evidence="9">Belongs to the TrpF family.</text>
</comment>
<accession>A0A1I6VI64</accession>
<gene>
    <name evidence="9" type="primary">trpF</name>
    <name evidence="11" type="ORF">SAMN05660206_11423</name>
</gene>
<evidence type="ECO:0000256" key="6">
    <source>
        <dbReference type="ARBA" id="ARBA00022822"/>
    </source>
</evidence>
<keyword evidence="6 9" id="KW-0822">Tryptophan biosynthesis</keyword>
<keyword evidence="5 9" id="KW-0028">Amino-acid biosynthesis</keyword>
<organism evidence="11 12">
    <name type="scientific">Sphingobacterium wenxiniae</name>
    <dbReference type="NCBI Taxonomy" id="683125"/>
    <lineage>
        <taxon>Bacteria</taxon>
        <taxon>Pseudomonadati</taxon>
        <taxon>Bacteroidota</taxon>
        <taxon>Sphingobacteriia</taxon>
        <taxon>Sphingobacteriales</taxon>
        <taxon>Sphingobacteriaceae</taxon>
        <taxon>Sphingobacterium</taxon>
    </lineage>
</organism>
<dbReference type="SUPFAM" id="SSF51366">
    <property type="entry name" value="Ribulose-phoshate binding barrel"/>
    <property type="match status" value="1"/>
</dbReference>
<dbReference type="Gene3D" id="3.20.20.70">
    <property type="entry name" value="Aldolase class I"/>
    <property type="match status" value="1"/>
</dbReference>
<dbReference type="AlphaFoldDB" id="A0A1I6VI64"/>
<keyword evidence="7 9" id="KW-0057">Aromatic amino acid biosynthesis</keyword>
<dbReference type="EC" id="5.3.1.24" evidence="3 9"/>
<dbReference type="InterPro" id="IPR001240">
    <property type="entry name" value="PRAI_dom"/>
</dbReference>
<proteinExistence type="inferred from homology"/>
<feature type="domain" description="N-(5'phosphoribosyl) anthranilate isomerase (PRAI)" evidence="10">
    <location>
        <begin position="5"/>
        <end position="197"/>
    </location>
</feature>
<evidence type="ECO:0000259" key="10">
    <source>
        <dbReference type="Pfam" id="PF00697"/>
    </source>
</evidence>
<evidence type="ECO:0000313" key="11">
    <source>
        <dbReference type="EMBL" id="SFT13402.1"/>
    </source>
</evidence>
<dbReference type="GO" id="GO:0004640">
    <property type="term" value="F:phosphoribosylanthranilate isomerase activity"/>
    <property type="evidence" value="ECO:0007669"/>
    <property type="project" value="UniProtKB-UniRule"/>
</dbReference>
<keyword evidence="8 9" id="KW-0413">Isomerase</keyword>
<evidence type="ECO:0000256" key="2">
    <source>
        <dbReference type="ARBA" id="ARBA00004664"/>
    </source>
</evidence>
<dbReference type="STRING" id="683125.SAMN05660206_11423"/>
<reference evidence="11 12" key="1">
    <citation type="submission" date="2016-10" db="EMBL/GenBank/DDBJ databases">
        <authorList>
            <person name="de Groot N.N."/>
        </authorList>
    </citation>
    <scope>NUCLEOTIDE SEQUENCE [LARGE SCALE GENOMIC DNA]</scope>
    <source>
        <strain evidence="11 12">DSM 22789</strain>
    </source>
</reference>
<keyword evidence="12" id="KW-1185">Reference proteome</keyword>
<dbReference type="GO" id="GO:0000162">
    <property type="term" value="P:L-tryptophan biosynthetic process"/>
    <property type="evidence" value="ECO:0007669"/>
    <property type="project" value="UniProtKB-UniRule"/>
</dbReference>
<dbReference type="InterPro" id="IPR013785">
    <property type="entry name" value="Aldolase_TIM"/>
</dbReference>
<dbReference type="InterPro" id="IPR011060">
    <property type="entry name" value="RibuloseP-bd_barrel"/>
</dbReference>
<evidence type="ECO:0000256" key="9">
    <source>
        <dbReference type="HAMAP-Rule" id="MF_00135"/>
    </source>
</evidence>
<evidence type="ECO:0000256" key="7">
    <source>
        <dbReference type="ARBA" id="ARBA00023141"/>
    </source>
</evidence>
<evidence type="ECO:0000256" key="3">
    <source>
        <dbReference type="ARBA" id="ARBA00012572"/>
    </source>
</evidence>
<dbReference type="CDD" id="cd00405">
    <property type="entry name" value="PRAI"/>
    <property type="match status" value="1"/>
</dbReference>
<evidence type="ECO:0000256" key="8">
    <source>
        <dbReference type="ARBA" id="ARBA00023235"/>
    </source>
</evidence>
<dbReference type="Pfam" id="PF00697">
    <property type="entry name" value="PRAI"/>
    <property type="match status" value="1"/>
</dbReference>
<evidence type="ECO:0000313" key="12">
    <source>
        <dbReference type="Proteomes" id="UP000198785"/>
    </source>
</evidence>
<dbReference type="PANTHER" id="PTHR42894">
    <property type="entry name" value="N-(5'-PHOSPHORIBOSYL)ANTHRANILATE ISOMERASE"/>
    <property type="match status" value="1"/>
</dbReference>
<sequence length="203" mass="23131">MLKIKVCGMCEQRNIETLMQLDIDYIGFIFYEKSPRYVAYIPDIDSKNIRKTGVFVNAELSVVQQKVAEGLQVVQLHGSESPLLCTEVRKLGVETWKAFGLHPDFSWEILEPYLDSVDYFLFDTSSQQHGGTGQVFDWSILNDYPYDKPYFLSGGISLDNIAQALEIQDPRLVGLDLNSKFEQSPGLKDIEKLKKALKIIKDE</sequence>
<evidence type="ECO:0000256" key="5">
    <source>
        <dbReference type="ARBA" id="ARBA00022605"/>
    </source>
</evidence>
<comment type="catalytic activity">
    <reaction evidence="1 9">
        <text>N-(5-phospho-beta-D-ribosyl)anthranilate = 1-(2-carboxyphenylamino)-1-deoxy-D-ribulose 5-phosphate</text>
        <dbReference type="Rhea" id="RHEA:21540"/>
        <dbReference type="ChEBI" id="CHEBI:18277"/>
        <dbReference type="ChEBI" id="CHEBI:58613"/>
        <dbReference type="EC" id="5.3.1.24"/>
    </reaction>
</comment>
<dbReference type="InterPro" id="IPR044643">
    <property type="entry name" value="TrpF_fam"/>
</dbReference>